<proteinExistence type="inferred from homology"/>
<protein>
    <submittedName>
        <fullName evidence="5">Glycosyltransferase family 1 protein</fullName>
    </submittedName>
</protein>
<gene>
    <name evidence="5" type="ORF">F8C90_07720</name>
</gene>
<keyword evidence="6" id="KW-1185">Reference proteome</keyword>
<comment type="similarity">
    <text evidence="1">Belongs to the glycosyltransferase group 1 family. Glycosyltransferase 4 subfamily.</text>
</comment>
<feature type="domain" description="Glycosyltransferase subfamily 4-like N-terminal" evidence="4">
    <location>
        <begin position="14"/>
        <end position="175"/>
    </location>
</feature>
<evidence type="ECO:0000256" key="2">
    <source>
        <dbReference type="ARBA" id="ARBA00022676"/>
    </source>
</evidence>
<dbReference type="PANTHER" id="PTHR12526">
    <property type="entry name" value="GLYCOSYLTRANSFERASE"/>
    <property type="match status" value="1"/>
</dbReference>
<dbReference type="SUPFAM" id="SSF53756">
    <property type="entry name" value="UDP-Glycosyltransferase/glycogen phosphorylase"/>
    <property type="match status" value="1"/>
</dbReference>
<comment type="caution">
    <text evidence="5">The sequence shown here is derived from an EMBL/GenBank/DDBJ whole genome shotgun (WGS) entry which is preliminary data.</text>
</comment>
<reference evidence="5 6" key="1">
    <citation type="submission" date="2019-09" db="EMBL/GenBank/DDBJ databases">
        <title>Whole genome shotgun sequencing (WGS) of Ellagibacter isourolithinifaciens DSM 104140(T) and Adlercreutzia muris DSM 29508(T).</title>
        <authorList>
            <person name="Stoll D.A."/>
            <person name="Danylec N."/>
            <person name="Huch M."/>
        </authorList>
    </citation>
    <scope>NUCLEOTIDE SEQUENCE [LARGE SCALE GENOMIC DNA]</scope>
    <source>
        <strain evidence="5 6">DSM 104140</strain>
    </source>
</reference>
<evidence type="ECO:0000259" key="4">
    <source>
        <dbReference type="Pfam" id="PF13439"/>
    </source>
</evidence>
<evidence type="ECO:0000256" key="3">
    <source>
        <dbReference type="ARBA" id="ARBA00022679"/>
    </source>
</evidence>
<dbReference type="Proteomes" id="UP000468668">
    <property type="component" value="Unassembled WGS sequence"/>
</dbReference>
<sequence length="376" mass="40996">MMRVLQVIGVMDRGGAETMVMNLYRAMDRERIQFDFLVHEQREGDYDAEIERLGGRFFRVPRFTGLNAGSYRRSVRALFAEHPEWRVVHGHIGSCAPAYLSEAKRAGAFTIAHSHAQNYVRGLPGLAFNVAAHPVRRVADYFMACSREAGIDRFGGAIVEGEHFAIVPNGIDMTRYACDEAAHERAKAELGLSGRPVVCHTGRLIPVKNHEFLLQVFSQVKRELPDAALLCAGRGELEESLKARACELGLEDAVRFLGVVDDVPRLLRAADAFVFPSVNEGLALSAVEAQASGLPTIVSTGVPELAVVSDRTSRMPLADGAEAWAGACVRMLAAAARSARSDACEQVRAHGFDIADTSMRLAAFYEAAAAGRRAQW</sequence>
<name>A0A6N6NKG6_9ACTN</name>
<dbReference type="OrthoDB" id="9790710at2"/>
<dbReference type="Gene3D" id="3.40.50.2000">
    <property type="entry name" value="Glycogen Phosphorylase B"/>
    <property type="match status" value="2"/>
</dbReference>
<dbReference type="Pfam" id="PF13692">
    <property type="entry name" value="Glyco_trans_1_4"/>
    <property type="match status" value="1"/>
</dbReference>
<accession>A0A6N6NKG6</accession>
<evidence type="ECO:0000313" key="5">
    <source>
        <dbReference type="EMBL" id="KAB1640082.1"/>
    </source>
</evidence>
<dbReference type="EMBL" id="WAJR01000019">
    <property type="protein sequence ID" value="KAB1640082.1"/>
    <property type="molecule type" value="Genomic_DNA"/>
</dbReference>
<dbReference type="PANTHER" id="PTHR12526:SF640">
    <property type="entry name" value="COLANIC ACID BIOSYNTHESIS GLYCOSYLTRANSFERASE WCAL-RELATED"/>
    <property type="match status" value="1"/>
</dbReference>
<dbReference type="GO" id="GO:0016757">
    <property type="term" value="F:glycosyltransferase activity"/>
    <property type="evidence" value="ECO:0007669"/>
    <property type="project" value="UniProtKB-KW"/>
</dbReference>
<dbReference type="Pfam" id="PF13439">
    <property type="entry name" value="Glyco_transf_4"/>
    <property type="match status" value="1"/>
</dbReference>
<organism evidence="5 6">
    <name type="scientific">Ellagibacter isourolithinifaciens</name>
    <dbReference type="NCBI Taxonomy" id="2137581"/>
    <lineage>
        <taxon>Bacteria</taxon>
        <taxon>Bacillati</taxon>
        <taxon>Actinomycetota</taxon>
        <taxon>Coriobacteriia</taxon>
        <taxon>Eggerthellales</taxon>
        <taxon>Eggerthellaceae</taxon>
        <taxon>Ellagibacter</taxon>
    </lineage>
</organism>
<keyword evidence="2" id="KW-0328">Glycosyltransferase</keyword>
<dbReference type="AlphaFoldDB" id="A0A6N6NKG6"/>
<keyword evidence="3 5" id="KW-0808">Transferase</keyword>
<evidence type="ECO:0000313" key="6">
    <source>
        <dbReference type="Proteomes" id="UP000468668"/>
    </source>
</evidence>
<evidence type="ECO:0000256" key="1">
    <source>
        <dbReference type="ARBA" id="ARBA00009481"/>
    </source>
</evidence>
<dbReference type="InterPro" id="IPR028098">
    <property type="entry name" value="Glyco_trans_4-like_N"/>
</dbReference>